<gene>
    <name evidence="2" type="ORF">CcCBS67573_g02068</name>
</gene>
<feature type="domain" description="Programmed cell death protein 2 C-terminal" evidence="1">
    <location>
        <begin position="194"/>
        <end position="318"/>
    </location>
</feature>
<sequence>MQITLGFVETDPSSGGSLHPDTISDAEDIPHKVGGRPLWLRRTQPMDAERVTCTKCSSVMVPLVQLYTPDDSVKEAYLRMVYLYASSNAFEANSLNPTLSGRMHPNQKLHFFAHCGTDTRSNTQSNNSNSNAALFNELEIVTEPEPAADADAIAVAAMEKRAEGADMLEPLKEGEEVLDVLDDRNATETVVDVDDAFLGFQTRVEREPEQVIRWVRDAGDDDVDEEDGEEDEGDAVLWASDLEKPDFAKDVGCCRYCLKQRTFEFQVMPQLLNHLHIDHASDKAFDFGIIVVFTCPDRCQPVENGVEVAYMDEAVFHQNFSVKGLNDRMRQMGMGMRMDLAEEEEENEQE</sequence>
<reference evidence="2 3" key="1">
    <citation type="journal article" date="2019" name="Sci. Rep.">
        <title>Comparative genomics of chytrid fungi reveal insights into the obligate biotrophic and pathogenic lifestyle of Synchytrium endobioticum.</title>
        <authorList>
            <person name="van de Vossenberg B.T.L.H."/>
            <person name="Warris S."/>
            <person name="Nguyen H.D.T."/>
            <person name="van Gent-Pelzer M.P.E."/>
            <person name="Joly D.L."/>
            <person name="van de Geest H.C."/>
            <person name="Bonants P.J.M."/>
            <person name="Smith D.S."/>
            <person name="Levesque C.A."/>
            <person name="van der Lee T.A.J."/>
        </authorList>
    </citation>
    <scope>NUCLEOTIDE SEQUENCE [LARGE SCALE GENOMIC DNA]</scope>
    <source>
        <strain evidence="2 3">CBS 675.73</strain>
    </source>
</reference>
<dbReference type="AlphaFoldDB" id="A0A507FMJ5"/>
<name>A0A507FMJ5_9FUNG</name>
<accession>A0A507FMJ5</accession>
<protein>
    <recommendedName>
        <fullName evidence="1">Programmed cell death protein 2 C-terminal domain-containing protein</fullName>
    </recommendedName>
</protein>
<organism evidence="2 3">
    <name type="scientific">Chytriomyces confervae</name>
    <dbReference type="NCBI Taxonomy" id="246404"/>
    <lineage>
        <taxon>Eukaryota</taxon>
        <taxon>Fungi</taxon>
        <taxon>Fungi incertae sedis</taxon>
        <taxon>Chytridiomycota</taxon>
        <taxon>Chytridiomycota incertae sedis</taxon>
        <taxon>Chytridiomycetes</taxon>
        <taxon>Chytridiales</taxon>
        <taxon>Chytriomycetaceae</taxon>
        <taxon>Chytriomyces</taxon>
    </lineage>
</organism>
<dbReference type="PANTHER" id="PTHR12298:SF4">
    <property type="entry name" value="PROGRAMMED CELL DEATH PROTEIN 2"/>
    <property type="match status" value="1"/>
</dbReference>
<dbReference type="STRING" id="246404.A0A507FMJ5"/>
<evidence type="ECO:0000313" key="2">
    <source>
        <dbReference type="EMBL" id="TPX76658.1"/>
    </source>
</evidence>
<proteinExistence type="predicted"/>
<dbReference type="Proteomes" id="UP000320333">
    <property type="component" value="Unassembled WGS sequence"/>
</dbReference>
<comment type="caution">
    <text evidence="2">The sequence shown here is derived from an EMBL/GenBank/DDBJ whole genome shotgun (WGS) entry which is preliminary data.</text>
</comment>
<dbReference type="PANTHER" id="PTHR12298">
    <property type="entry name" value="PCDC2 PROGRAMMED CELL DEATH PROTEIN 2 -RELATED"/>
    <property type="match status" value="1"/>
</dbReference>
<dbReference type="GO" id="GO:0005634">
    <property type="term" value="C:nucleus"/>
    <property type="evidence" value="ECO:0007669"/>
    <property type="project" value="TreeGrafter"/>
</dbReference>
<dbReference type="EMBL" id="QEAP01000040">
    <property type="protein sequence ID" value="TPX76658.1"/>
    <property type="molecule type" value="Genomic_DNA"/>
</dbReference>
<keyword evidence="3" id="KW-1185">Reference proteome</keyword>
<evidence type="ECO:0000313" key="3">
    <source>
        <dbReference type="Proteomes" id="UP000320333"/>
    </source>
</evidence>
<dbReference type="OrthoDB" id="443682at2759"/>
<evidence type="ECO:0000259" key="1">
    <source>
        <dbReference type="Pfam" id="PF04194"/>
    </source>
</evidence>
<dbReference type="Pfam" id="PF04194">
    <property type="entry name" value="PDCD2_C"/>
    <property type="match status" value="1"/>
</dbReference>
<dbReference type="InterPro" id="IPR007320">
    <property type="entry name" value="PDCD2_C"/>
</dbReference>
<dbReference type="GO" id="GO:0005737">
    <property type="term" value="C:cytoplasm"/>
    <property type="evidence" value="ECO:0007669"/>
    <property type="project" value="InterPro"/>
</dbReference>